<evidence type="ECO:0000313" key="1">
    <source>
        <dbReference type="EMBL" id="TGD91497.1"/>
    </source>
</evidence>
<evidence type="ECO:0000313" key="2">
    <source>
        <dbReference type="Proteomes" id="UP000297535"/>
    </source>
</evidence>
<keyword evidence="2" id="KW-1185">Reference proteome</keyword>
<dbReference type="Proteomes" id="UP000297535">
    <property type="component" value="Unassembled WGS sequence"/>
</dbReference>
<dbReference type="OrthoDB" id="155284at2"/>
<proteinExistence type="predicted"/>
<reference evidence="1 2" key="1">
    <citation type="submission" date="2019-04" db="EMBL/GenBank/DDBJ databases">
        <authorList>
            <person name="Feng G."/>
            <person name="Zhu H."/>
        </authorList>
    </citation>
    <scope>NUCLEOTIDE SEQUENCE [LARGE SCALE GENOMIC DNA]</scope>
    <source>
        <strain evidence="1 2">6HR-1</strain>
    </source>
</reference>
<accession>A0A4Z0NDM7</accession>
<sequence length="83" mass="9492">MLQDGLSWLEAKTRLYRAHAACRAVLVIEQRRIEIAVWEREPEGWVARRLADPDATLDLPEFGLLCPVGALYAGTHLRPRRRA</sequence>
<dbReference type="EMBL" id="SRLB01000083">
    <property type="protein sequence ID" value="TGD91497.1"/>
    <property type="molecule type" value="Genomic_DNA"/>
</dbReference>
<organism evidence="1 2">
    <name type="scientific">Methylobacterium nonmethylotrophicum</name>
    <dbReference type="NCBI Taxonomy" id="1141884"/>
    <lineage>
        <taxon>Bacteria</taxon>
        <taxon>Pseudomonadati</taxon>
        <taxon>Pseudomonadota</taxon>
        <taxon>Alphaproteobacteria</taxon>
        <taxon>Hyphomicrobiales</taxon>
        <taxon>Methylobacteriaceae</taxon>
        <taxon>Methylobacterium</taxon>
    </lineage>
</organism>
<comment type="caution">
    <text evidence="1">The sequence shown here is derived from an EMBL/GenBank/DDBJ whole genome shotgun (WGS) entry which is preliminary data.</text>
</comment>
<name>A0A4Z0NDM7_9HYPH</name>
<protein>
    <submittedName>
        <fullName evidence="1">Uncharacterized protein</fullName>
    </submittedName>
</protein>
<gene>
    <name evidence="1" type="ORF">EU555_35795</name>
</gene>
<dbReference type="RefSeq" id="WP_135420130.1">
    <property type="nucleotide sequence ID" value="NZ_SRLB01000083.1"/>
</dbReference>
<dbReference type="AlphaFoldDB" id="A0A4Z0NDM7"/>